<feature type="domain" description="Fumarylacetoacetase-like C-terminal" evidence="3">
    <location>
        <begin position="56"/>
        <end position="265"/>
    </location>
</feature>
<dbReference type="Pfam" id="PF01557">
    <property type="entry name" value="FAA_hydrolase"/>
    <property type="match status" value="1"/>
</dbReference>
<proteinExistence type="inferred from homology"/>
<dbReference type="GO" id="GO:0019752">
    <property type="term" value="P:carboxylic acid metabolic process"/>
    <property type="evidence" value="ECO:0007669"/>
    <property type="project" value="UniProtKB-ARBA"/>
</dbReference>
<evidence type="ECO:0000313" key="4">
    <source>
        <dbReference type="EMBL" id="SMC76668.1"/>
    </source>
</evidence>
<evidence type="ECO:0000256" key="2">
    <source>
        <dbReference type="ARBA" id="ARBA00022723"/>
    </source>
</evidence>
<dbReference type="SUPFAM" id="SSF56529">
    <property type="entry name" value="FAH"/>
    <property type="match status" value="1"/>
</dbReference>
<evidence type="ECO:0000259" key="3">
    <source>
        <dbReference type="Pfam" id="PF01557"/>
    </source>
</evidence>
<dbReference type="STRING" id="1121400.SAMN02746065_109156"/>
<reference evidence="4 5" key="1">
    <citation type="submission" date="2017-04" db="EMBL/GenBank/DDBJ databases">
        <authorList>
            <person name="Afonso C.L."/>
            <person name="Miller P.J."/>
            <person name="Scott M.A."/>
            <person name="Spackman E."/>
            <person name="Goraichik I."/>
            <person name="Dimitrov K.M."/>
            <person name="Suarez D.L."/>
            <person name="Swayne D.E."/>
        </authorList>
    </citation>
    <scope>NUCLEOTIDE SEQUENCE [LARGE SCALE GENOMIC DNA]</scope>
    <source>
        <strain evidence="4 5">DSM 3385</strain>
    </source>
</reference>
<keyword evidence="5" id="KW-1185">Reference proteome</keyword>
<dbReference type="GO" id="GO:0046872">
    <property type="term" value="F:metal ion binding"/>
    <property type="evidence" value="ECO:0007669"/>
    <property type="project" value="UniProtKB-KW"/>
</dbReference>
<evidence type="ECO:0000313" key="5">
    <source>
        <dbReference type="Proteomes" id="UP000192418"/>
    </source>
</evidence>
<dbReference type="PANTHER" id="PTHR42796:SF4">
    <property type="entry name" value="FUMARYLACETOACETATE HYDROLASE DOMAIN-CONTAINING PROTEIN 2A"/>
    <property type="match status" value="1"/>
</dbReference>
<accession>A0A1W2BVW8</accession>
<dbReference type="AlphaFoldDB" id="A0A1W2BVW8"/>
<keyword evidence="2" id="KW-0479">Metal-binding</keyword>
<dbReference type="EMBL" id="FWXY01000009">
    <property type="protein sequence ID" value="SMC76668.1"/>
    <property type="molecule type" value="Genomic_DNA"/>
</dbReference>
<protein>
    <submittedName>
        <fullName evidence="4">2-keto-4-pentenoate hydratase/2-oxohepta-3-ene-1,7-dioic acid hydratase (Catechol pathway)</fullName>
    </submittedName>
</protein>
<organism evidence="4 5">
    <name type="scientific">Desulfocicer vacuolatum DSM 3385</name>
    <dbReference type="NCBI Taxonomy" id="1121400"/>
    <lineage>
        <taxon>Bacteria</taxon>
        <taxon>Pseudomonadati</taxon>
        <taxon>Thermodesulfobacteriota</taxon>
        <taxon>Desulfobacteria</taxon>
        <taxon>Desulfobacterales</taxon>
        <taxon>Desulfobacteraceae</taxon>
        <taxon>Desulfocicer</taxon>
    </lineage>
</organism>
<dbReference type="GO" id="GO:0016853">
    <property type="term" value="F:isomerase activity"/>
    <property type="evidence" value="ECO:0007669"/>
    <property type="project" value="UniProtKB-ARBA"/>
</dbReference>
<comment type="similarity">
    <text evidence="1">Belongs to the FAH family.</text>
</comment>
<dbReference type="FunFam" id="3.90.850.10:FF:000002">
    <property type="entry name" value="2-hydroxyhepta-2,4-diene-1,7-dioate isomerase"/>
    <property type="match status" value="1"/>
</dbReference>
<name>A0A1W2BVW8_9BACT</name>
<dbReference type="InterPro" id="IPR011234">
    <property type="entry name" value="Fumarylacetoacetase-like_C"/>
</dbReference>
<dbReference type="InterPro" id="IPR036663">
    <property type="entry name" value="Fumarylacetoacetase_C_sf"/>
</dbReference>
<dbReference type="PANTHER" id="PTHR42796">
    <property type="entry name" value="FUMARYLACETOACETATE HYDROLASE DOMAIN-CONTAINING PROTEIN 2A-RELATED"/>
    <property type="match status" value="1"/>
</dbReference>
<dbReference type="Gene3D" id="3.90.850.10">
    <property type="entry name" value="Fumarylacetoacetase-like, C-terminal domain"/>
    <property type="match status" value="1"/>
</dbReference>
<dbReference type="Proteomes" id="UP000192418">
    <property type="component" value="Unassembled WGS sequence"/>
</dbReference>
<dbReference type="OrthoDB" id="5197601at2"/>
<sequence length="270" mass="29508">MYVLRFLDMDDELHMGFAFDGSTARIIKGNIFGDFDTTNKKVAVQKILAPVQPTAIFCIGLNYRLHAKETGMPIPDYPVVFMKNPAAVTGPRDIITIPTSCIDPPQVDYEAELAVIIGKTCKNVTPDEAMGYIFGYTCANDISARRWQKHAGGGQWIRGKSFDTFCPMGPALVTADEITNPQSLTVECRLNGKLMQESSTSDMIFSIGEVISYLSESTTLLPGTVILTGTPSGVGYTRKPQVFLRPGDVLETAITGMGYLENKVVEESDD</sequence>
<evidence type="ECO:0000256" key="1">
    <source>
        <dbReference type="ARBA" id="ARBA00010211"/>
    </source>
</evidence>
<gene>
    <name evidence="4" type="ORF">SAMN02746065_109156</name>
</gene>
<dbReference type="RefSeq" id="WP_084069063.1">
    <property type="nucleotide sequence ID" value="NZ_FWXY01000009.1"/>
</dbReference>
<dbReference type="InterPro" id="IPR051121">
    <property type="entry name" value="FAH"/>
</dbReference>